<accession>A0AAN8P9Q6</accession>
<keyword evidence="2" id="KW-0472">Membrane</keyword>
<feature type="transmembrane region" description="Helical" evidence="2">
    <location>
        <begin position="48"/>
        <end position="67"/>
    </location>
</feature>
<feature type="compositionally biased region" description="Acidic residues" evidence="1">
    <location>
        <begin position="140"/>
        <end position="149"/>
    </location>
</feature>
<feature type="compositionally biased region" description="Basic residues" evidence="1">
    <location>
        <begin position="1"/>
        <end position="11"/>
    </location>
</feature>
<dbReference type="AlphaFoldDB" id="A0AAN8P9Q6"/>
<dbReference type="Proteomes" id="UP001372834">
    <property type="component" value="Unassembled WGS sequence"/>
</dbReference>
<keyword evidence="2" id="KW-1133">Transmembrane helix</keyword>
<feature type="compositionally biased region" description="Basic and acidic residues" evidence="1">
    <location>
        <begin position="22"/>
        <end position="31"/>
    </location>
</feature>
<comment type="caution">
    <text evidence="3">The sequence shown here is derived from an EMBL/GenBank/DDBJ whole genome shotgun (WGS) entry which is preliminary data.</text>
</comment>
<feature type="compositionally biased region" description="Basic residues" evidence="1">
    <location>
        <begin position="120"/>
        <end position="131"/>
    </location>
</feature>
<feature type="region of interest" description="Disordered" evidence="1">
    <location>
        <begin position="1"/>
        <end position="35"/>
    </location>
</feature>
<sequence length="149" mass="16908">MMRHRLARTRGKSLEGGGENTEAPKKKEAAGHRAGWRRPRRLKRMGRLCLLSFFFFFFFFCLSFDQIQKSFEFLKPEEKTGSLKFTSGNFAAGTSPLQPPEIKPAVKHPLSTPKEIPVGKRNKSTYLKKKEKTNVKNGNDDDDDDGSKG</sequence>
<proteinExistence type="predicted"/>
<dbReference type="EMBL" id="JAWJWE010000037">
    <property type="protein sequence ID" value="KAK6625336.1"/>
    <property type="molecule type" value="Genomic_DNA"/>
</dbReference>
<evidence type="ECO:0000313" key="4">
    <source>
        <dbReference type="Proteomes" id="UP001372834"/>
    </source>
</evidence>
<name>A0AAN8P9Q6_POLSC</name>
<evidence type="ECO:0000256" key="2">
    <source>
        <dbReference type="SAM" id="Phobius"/>
    </source>
</evidence>
<evidence type="ECO:0000256" key="1">
    <source>
        <dbReference type="SAM" id="MobiDB-lite"/>
    </source>
</evidence>
<reference evidence="3 4" key="1">
    <citation type="submission" date="2023-10" db="EMBL/GenBank/DDBJ databases">
        <title>Genomes of two closely related lineages of the louse Polyplax serrata with different host specificities.</title>
        <authorList>
            <person name="Martinu J."/>
            <person name="Tarabai H."/>
            <person name="Stefka J."/>
            <person name="Hypsa V."/>
        </authorList>
    </citation>
    <scope>NUCLEOTIDE SEQUENCE [LARGE SCALE GENOMIC DNA]</scope>
    <source>
        <strain evidence="3">HR10_N</strain>
    </source>
</reference>
<feature type="region of interest" description="Disordered" evidence="1">
    <location>
        <begin position="85"/>
        <end position="149"/>
    </location>
</feature>
<gene>
    <name evidence="3" type="ORF">RUM43_005633</name>
</gene>
<evidence type="ECO:0000313" key="3">
    <source>
        <dbReference type="EMBL" id="KAK6625336.1"/>
    </source>
</evidence>
<organism evidence="3 4">
    <name type="scientific">Polyplax serrata</name>
    <name type="common">Common mouse louse</name>
    <dbReference type="NCBI Taxonomy" id="468196"/>
    <lineage>
        <taxon>Eukaryota</taxon>
        <taxon>Metazoa</taxon>
        <taxon>Ecdysozoa</taxon>
        <taxon>Arthropoda</taxon>
        <taxon>Hexapoda</taxon>
        <taxon>Insecta</taxon>
        <taxon>Pterygota</taxon>
        <taxon>Neoptera</taxon>
        <taxon>Paraneoptera</taxon>
        <taxon>Psocodea</taxon>
        <taxon>Troctomorpha</taxon>
        <taxon>Phthiraptera</taxon>
        <taxon>Anoplura</taxon>
        <taxon>Polyplacidae</taxon>
        <taxon>Polyplax</taxon>
    </lineage>
</organism>
<keyword evidence="2" id="KW-0812">Transmembrane</keyword>
<protein>
    <submittedName>
        <fullName evidence="3">Uncharacterized protein</fullName>
    </submittedName>
</protein>